<sequence length="129" mass="14823">MENYNNAQMYRPLVRDGVINTIVGSPNVYADAAEAVLEAMHFAHIYNDDMYNGEITWHDVETMESTREQLRILTGTLERPGADPFYIAIEKIRNRRKHTVVSKSKASDDFRHEHYEDAVAFSSIISSEE</sequence>
<evidence type="ECO:0000313" key="1">
    <source>
        <dbReference type="EMBL" id="MFC0523264.1"/>
    </source>
</evidence>
<reference evidence="1 2" key="1">
    <citation type="submission" date="2024-09" db="EMBL/GenBank/DDBJ databases">
        <authorList>
            <person name="Sun Q."/>
            <person name="Mori K."/>
        </authorList>
    </citation>
    <scope>NUCLEOTIDE SEQUENCE [LARGE SCALE GENOMIC DNA]</scope>
    <source>
        <strain evidence="1 2">NCAIM B.02529</strain>
    </source>
</reference>
<proteinExistence type="predicted"/>
<dbReference type="Proteomes" id="UP001589836">
    <property type="component" value="Unassembled WGS sequence"/>
</dbReference>
<dbReference type="RefSeq" id="WP_377345810.1">
    <property type="nucleotide sequence ID" value="NZ_JBHLTP010000003.1"/>
</dbReference>
<comment type="caution">
    <text evidence="1">The sequence shown here is derived from an EMBL/GenBank/DDBJ whole genome shotgun (WGS) entry which is preliminary data.</text>
</comment>
<accession>A0ABV6LLP9</accession>
<evidence type="ECO:0000313" key="2">
    <source>
        <dbReference type="Proteomes" id="UP001589836"/>
    </source>
</evidence>
<name>A0ABV6LLP9_9BACI</name>
<gene>
    <name evidence="1" type="ORF">ACFFGV_06595</name>
</gene>
<organism evidence="1 2">
    <name type="scientific">Pontibacillus salicampi</name>
    <dbReference type="NCBI Taxonomy" id="1449801"/>
    <lineage>
        <taxon>Bacteria</taxon>
        <taxon>Bacillati</taxon>
        <taxon>Bacillota</taxon>
        <taxon>Bacilli</taxon>
        <taxon>Bacillales</taxon>
        <taxon>Bacillaceae</taxon>
        <taxon>Pontibacillus</taxon>
    </lineage>
</organism>
<protein>
    <submittedName>
        <fullName evidence="1">Uncharacterized protein</fullName>
    </submittedName>
</protein>
<dbReference type="EMBL" id="JBHLTP010000003">
    <property type="protein sequence ID" value="MFC0523264.1"/>
    <property type="molecule type" value="Genomic_DNA"/>
</dbReference>
<keyword evidence="2" id="KW-1185">Reference proteome</keyword>